<dbReference type="SUPFAM" id="SSF51679">
    <property type="entry name" value="Bacterial luciferase-like"/>
    <property type="match status" value="1"/>
</dbReference>
<dbReference type="InterPro" id="IPR011251">
    <property type="entry name" value="Luciferase-like_dom"/>
</dbReference>
<dbReference type="RefSeq" id="WP_150685434.1">
    <property type="nucleotide sequence ID" value="NZ_CABPSI010000004.1"/>
</dbReference>
<evidence type="ECO:0000256" key="1">
    <source>
        <dbReference type="ARBA" id="ARBA00022630"/>
    </source>
</evidence>
<evidence type="ECO:0000259" key="7">
    <source>
        <dbReference type="Pfam" id="PF00296"/>
    </source>
</evidence>
<feature type="binding site" evidence="6">
    <location>
        <position position="58"/>
    </location>
    <ligand>
        <name>FMN</name>
        <dbReference type="ChEBI" id="CHEBI:58210"/>
    </ligand>
</feature>
<dbReference type="GO" id="GO:0004497">
    <property type="term" value="F:monooxygenase activity"/>
    <property type="evidence" value="ECO:0007669"/>
    <property type="project" value="UniProtKB-KW"/>
</dbReference>
<dbReference type="Proteomes" id="UP000333828">
    <property type="component" value="Unassembled WGS sequence"/>
</dbReference>
<dbReference type="Pfam" id="PF00296">
    <property type="entry name" value="Bac_luciferase"/>
    <property type="match status" value="1"/>
</dbReference>
<evidence type="ECO:0000313" key="8">
    <source>
        <dbReference type="EMBL" id="VVE36000.1"/>
    </source>
</evidence>
<dbReference type="InterPro" id="IPR016215">
    <property type="entry name" value="NTA_MOA"/>
</dbReference>
<reference evidence="8 9" key="1">
    <citation type="submission" date="2019-08" db="EMBL/GenBank/DDBJ databases">
        <authorList>
            <person name="Peeters C."/>
        </authorList>
    </citation>
    <scope>NUCLEOTIDE SEQUENCE [LARGE SCALE GENOMIC DNA]</scope>
    <source>
        <strain evidence="8 9">LMG 31115</strain>
    </source>
</reference>
<gene>
    <name evidence="8" type="ORF">PIN31115_03885</name>
</gene>
<feature type="binding site" evidence="6">
    <location>
        <position position="156"/>
    </location>
    <ligand>
        <name>FMN</name>
        <dbReference type="ChEBI" id="CHEBI:58210"/>
    </ligand>
</feature>
<name>A0A5E4XIL7_9BURK</name>
<dbReference type="NCBIfam" id="TIGR03860">
    <property type="entry name" value="FMN_nitrolo"/>
    <property type="match status" value="1"/>
</dbReference>
<keyword evidence="3" id="KW-0560">Oxidoreductase</keyword>
<evidence type="ECO:0000256" key="4">
    <source>
        <dbReference type="ARBA" id="ARBA00023033"/>
    </source>
</evidence>
<dbReference type="PIRSF" id="PIRSF000337">
    <property type="entry name" value="NTA_MOA"/>
    <property type="match status" value="1"/>
</dbReference>
<proteinExistence type="inferred from homology"/>
<dbReference type="PANTHER" id="PTHR30011">
    <property type="entry name" value="ALKANESULFONATE MONOOXYGENASE-RELATED"/>
    <property type="match status" value="1"/>
</dbReference>
<dbReference type="PANTHER" id="PTHR30011:SF16">
    <property type="entry name" value="C2H2 FINGER DOMAIN TRANSCRIPTION FACTOR (EUROFUNG)-RELATED"/>
    <property type="match status" value="1"/>
</dbReference>
<keyword evidence="4 8" id="KW-0503">Monooxygenase</keyword>
<protein>
    <submittedName>
        <fullName evidence="8">Nitrilotriacetate monooxygenase</fullName>
    </submittedName>
</protein>
<comment type="similarity">
    <text evidence="5">Belongs to the NtaA/SnaA/DszA monooxygenase family.</text>
</comment>
<keyword evidence="2 6" id="KW-0288">FMN</keyword>
<dbReference type="CDD" id="cd01095">
    <property type="entry name" value="Nitrilotriacetate_monoxgenase"/>
    <property type="match status" value="1"/>
</dbReference>
<dbReference type="Gene3D" id="3.20.20.30">
    <property type="entry name" value="Luciferase-like domain"/>
    <property type="match status" value="1"/>
</dbReference>
<keyword evidence="1 6" id="KW-0285">Flavoprotein</keyword>
<sequence length="446" mass="49388">MTTDRKMKLGLSMRYLGYHVAAWRHPDVPAAGALDYRYFLANAQKAEAAKFDMIFFADGLGIRAQDNPRGALARDMRNAELEPLTLLAAIAAHTSNIGLVATASTTYNEPFHVARKYASIDHISGGRAGWNVVTSWSNEEARNFGRDEHLGYEERYERADEFVEVVKSLWQSWEDDAFIRDKASGIFYDEDKLHVSNHAGKHFQVRGPLNSARTPQGRPLIVQAGASEAGRALAAREADVVYSNSHNLAHAQAYYRDLKGRLAAHGRAPDELLIMPGLTPFVGRTRQEAQDKFDQLQELIDPISGLASLYDALGDLSGYPVDGPVPQIEPSRNIRSIADNLLAMAGDENLTIRQLYQRVAATYTVRMVIGTPADIVDQMEEWFNNEAADGFNICPATLPHGIDDMAELVVPELRRRGLFRSEYEGTTLRGNLGLKPLTCRQGGTTS</sequence>
<dbReference type="InterPro" id="IPR051260">
    <property type="entry name" value="Diverse_substr_monoxygenases"/>
</dbReference>
<accession>A0A5E4XIL7</accession>
<feature type="domain" description="Luciferase-like" evidence="7">
    <location>
        <begin position="21"/>
        <end position="383"/>
    </location>
</feature>
<evidence type="ECO:0000256" key="5">
    <source>
        <dbReference type="ARBA" id="ARBA00033748"/>
    </source>
</evidence>
<evidence type="ECO:0000313" key="9">
    <source>
        <dbReference type="Proteomes" id="UP000333828"/>
    </source>
</evidence>
<dbReference type="GO" id="GO:0016705">
    <property type="term" value="F:oxidoreductase activity, acting on paired donors, with incorporation or reduction of molecular oxygen"/>
    <property type="evidence" value="ECO:0007669"/>
    <property type="project" value="InterPro"/>
</dbReference>
<feature type="binding site" evidence="6">
    <location>
        <position position="227"/>
    </location>
    <ligand>
        <name>FMN</name>
        <dbReference type="ChEBI" id="CHEBI:58210"/>
    </ligand>
</feature>
<dbReference type="AlphaFoldDB" id="A0A5E4XIL7"/>
<feature type="binding site" evidence="6">
    <location>
        <position position="102"/>
    </location>
    <ligand>
        <name>FMN</name>
        <dbReference type="ChEBI" id="CHEBI:58210"/>
    </ligand>
</feature>
<keyword evidence="9" id="KW-1185">Reference proteome</keyword>
<dbReference type="InterPro" id="IPR036661">
    <property type="entry name" value="Luciferase-like_sf"/>
</dbReference>
<organism evidence="8 9">
    <name type="scientific">Pandoraea iniqua</name>
    <dbReference type="NCBI Taxonomy" id="2508288"/>
    <lineage>
        <taxon>Bacteria</taxon>
        <taxon>Pseudomonadati</taxon>
        <taxon>Pseudomonadota</taxon>
        <taxon>Betaproteobacteria</taxon>
        <taxon>Burkholderiales</taxon>
        <taxon>Burkholderiaceae</taxon>
        <taxon>Pandoraea</taxon>
    </lineage>
</organism>
<evidence type="ECO:0000256" key="2">
    <source>
        <dbReference type="ARBA" id="ARBA00022643"/>
    </source>
</evidence>
<evidence type="ECO:0000256" key="3">
    <source>
        <dbReference type="ARBA" id="ARBA00023002"/>
    </source>
</evidence>
<evidence type="ECO:0000256" key="6">
    <source>
        <dbReference type="PIRSR" id="PIRSR000337-1"/>
    </source>
</evidence>
<dbReference type="EMBL" id="CABPSI010000004">
    <property type="protein sequence ID" value="VVE36000.1"/>
    <property type="molecule type" value="Genomic_DNA"/>
</dbReference>